<dbReference type="EMBL" id="RJJF01000016">
    <property type="protein sequence ID" value="RNI08584.1"/>
    <property type="molecule type" value="Genomic_DNA"/>
</dbReference>
<keyword evidence="10" id="KW-1185">Reference proteome</keyword>
<evidence type="ECO:0000313" key="10">
    <source>
        <dbReference type="Proteomes" id="UP000217726"/>
    </source>
</evidence>
<dbReference type="SFLD" id="SFLDS00029">
    <property type="entry name" value="Radical_SAM"/>
    <property type="match status" value="1"/>
</dbReference>
<evidence type="ECO:0000313" key="13">
    <source>
        <dbReference type="Proteomes" id="UP000295404"/>
    </source>
</evidence>
<dbReference type="InterPro" id="IPR023885">
    <property type="entry name" value="4Fe4S-binding_SPASM_dom"/>
</dbReference>
<reference evidence="6 11" key="3">
    <citation type="submission" date="2018-02" db="EMBL/GenBank/DDBJ databases">
        <title>Subsurface microbial communities from deep shales in Ohio and West Virginia, USA.</title>
        <authorList>
            <person name="Wrighton K."/>
        </authorList>
    </citation>
    <scope>NUCLEOTIDE SEQUENCE [LARGE SCALE GENOMIC DNA]</scope>
    <source>
        <strain evidence="6 11">DSM 10369</strain>
        <strain evidence="9 13">WG1_MB</strain>
    </source>
</reference>
<dbReference type="Pfam" id="PF04055">
    <property type="entry name" value="Radical_SAM"/>
    <property type="match status" value="1"/>
</dbReference>
<dbReference type="EMBL" id="SMMS01000001">
    <property type="protein sequence ID" value="TCL11348.1"/>
    <property type="molecule type" value="Genomic_DNA"/>
</dbReference>
<dbReference type="InterPro" id="IPR050377">
    <property type="entry name" value="Radical_SAM_PqqE_MftC-like"/>
</dbReference>
<dbReference type="SUPFAM" id="SSF102114">
    <property type="entry name" value="Radical SAM enzymes"/>
    <property type="match status" value="1"/>
</dbReference>
<accession>A0A285EQR9</accession>
<keyword evidence="1" id="KW-0949">S-adenosyl-L-methionine</keyword>
<evidence type="ECO:0000256" key="2">
    <source>
        <dbReference type="ARBA" id="ARBA00022723"/>
    </source>
</evidence>
<dbReference type="Proteomes" id="UP000295404">
    <property type="component" value="Unassembled WGS sequence"/>
</dbReference>
<dbReference type="Proteomes" id="UP000273978">
    <property type="component" value="Unassembled WGS sequence"/>
</dbReference>
<evidence type="ECO:0000256" key="1">
    <source>
        <dbReference type="ARBA" id="ARBA00022691"/>
    </source>
</evidence>
<dbReference type="EMBL" id="PVBU01000005">
    <property type="protein sequence ID" value="PQV42545.1"/>
    <property type="molecule type" value="Genomic_DNA"/>
</dbReference>
<name>A0A285EQR9_9EURY</name>
<reference evidence="8" key="1">
    <citation type="submission" date="2017-09" db="EMBL/GenBank/DDBJ databases">
        <authorList>
            <person name="Ehlers B."/>
            <person name="Leendertz F.H."/>
        </authorList>
    </citation>
    <scope>NUCLEOTIDE SEQUENCE [LARGE SCALE GENOMIC DNA]</scope>
    <source>
        <strain evidence="8">WG-1MB</strain>
    </source>
</reference>
<evidence type="ECO:0000313" key="7">
    <source>
        <dbReference type="EMBL" id="RNI08584.1"/>
    </source>
</evidence>
<dbReference type="SMART" id="SM00729">
    <property type="entry name" value="Elp3"/>
    <property type="match status" value="1"/>
</dbReference>
<evidence type="ECO:0000313" key="11">
    <source>
        <dbReference type="Proteomes" id="UP000251060"/>
    </source>
</evidence>
<dbReference type="InterPro" id="IPR058240">
    <property type="entry name" value="rSAM_sf"/>
</dbReference>
<evidence type="ECO:0000313" key="9">
    <source>
        <dbReference type="EMBL" id="TCL11348.1"/>
    </source>
</evidence>
<dbReference type="PANTHER" id="PTHR11228">
    <property type="entry name" value="RADICAL SAM DOMAIN PROTEIN"/>
    <property type="match status" value="1"/>
</dbReference>
<dbReference type="EMBL" id="OBDR01000001">
    <property type="protein sequence ID" value="SNY01469.1"/>
    <property type="molecule type" value="Genomic_DNA"/>
</dbReference>
<dbReference type="CDD" id="cd01335">
    <property type="entry name" value="Radical_SAM"/>
    <property type="match status" value="1"/>
</dbReference>
<dbReference type="Pfam" id="PF13186">
    <property type="entry name" value="SPASM"/>
    <property type="match status" value="1"/>
</dbReference>
<dbReference type="OrthoDB" id="30736at2157"/>
<evidence type="ECO:0000259" key="5">
    <source>
        <dbReference type="PROSITE" id="PS51918"/>
    </source>
</evidence>
<feature type="domain" description="Radical SAM core" evidence="5">
    <location>
        <begin position="90"/>
        <end position="303"/>
    </location>
</feature>
<reference evidence="7 12" key="4">
    <citation type="submission" date="2018-10" db="EMBL/GenBank/DDBJ databases">
        <title>Cultivation of a novel Methanohalophilus strain from Kebrit Deep of the Red Sea and a genomic comparison of members of the genus Methanohalophilus.</title>
        <authorList>
            <person name="Guan Y."/>
            <person name="Ngugi D.K."/>
            <person name="Stingl U."/>
        </authorList>
    </citation>
    <scope>NUCLEOTIDE SEQUENCE [LARGE SCALE GENOMIC DNA]</scope>
    <source>
        <strain evidence="7 12">DSM 10369</strain>
    </source>
</reference>
<dbReference type="Proteomes" id="UP000217726">
    <property type="component" value="Unassembled WGS sequence"/>
</dbReference>
<dbReference type="GO" id="GO:0006783">
    <property type="term" value="P:heme biosynthetic process"/>
    <property type="evidence" value="ECO:0007669"/>
    <property type="project" value="TreeGrafter"/>
</dbReference>
<keyword evidence="4" id="KW-0411">Iron-sulfur</keyword>
<evidence type="ECO:0000256" key="4">
    <source>
        <dbReference type="ARBA" id="ARBA00023014"/>
    </source>
</evidence>
<dbReference type="AlphaFoldDB" id="A0A285EQR9"/>
<dbReference type="PROSITE" id="PS51918">
    <property type="entry name" value="RADICAL_SAM"/>
    <property type="match status" value="1"/>
</dbReference>
<dbReference type="Gene3D" id="3.20.20.70">
    <property type="entry name" value="Aldolase class I"/>
    <property type="match status" value="1"/>
</dbReference>
<protein>
    <submittedName>
        <fullName evidence="8">Radical SAM additional 4Fe4S-binding SPASM domain-containing protein</fullName>
    </submittedName>
    <submittedName>
        <fullName evidence="6 7">Radical SAM protein</fullName>
    </submittedName>
</protein>
<dbReference type="PANTHER" id="PTHR11228:SF7">
    <property type="entry name" value="PQQA PEPTIDE CYCLASE"/>
    <property type="match status" value="1"/>
</dbReference>
<dbReference type="GO" id="GO:0051536">
    <property type="term" value="F:iron-sulfur cluster binding"/>
    <property type="evidence" value="ECO:0007669"/>
    <property type="project" value="UniProtKB-KW"/>
</dbReference>
<dbReference type="InterPro" id="IPR007197">
    <property type="entry name" value="rSAM"/>
</dbReference>
<evidence type="ECO:0000313" key="6">
    <source>
        <dbReference type="EMBL" id="PQV42545.1"/>
    </source>
</evidence>
<dbReference type="GO" id="GO:0046872">
    <property type="term" value="F:metal ion binding"/>
    <property type="evidence" value="ECO:0007669"/>
    <property type="project" value="UniProtKB-KW"/>
</dbReference>
<sequence>MCGNMKYDFYRNPFFKVYATVENGRVNMHTSGLASKAVKPLLSDMMDMFDGSKPALVNGESLVFSTWMPPIPGKAFDRLVSSQMGYMRGKMVPEQVTISITEECPNRCLHCALPNTNNRASLSPEIVKNAIDQCLEMGSTLIIFDGGEPLLYEGLEDLINYVDNEKAISGLFTSGVGLDFAKALALKEAGLNMLSVSLDSAFEANHDRMRGRTGVYRAAMSAIENALDVGLLVNIYVVISPSNIDELDDFYQLAKDMSVHEITFFEIVPTGRWFDHKDDLLSSGDMQKFNDFIERSNNMSGPRIFSVPHVLRKMGCFAGKKWLHITPEGNVSPCACIPISVGNIHEEKINKIWDRIRKDPVYKAKTCLMRDDNYRNQYVLKYI</sequence>
<dbReference type="GO" id="GO:0003824">
    <property type="term" value="F:catalytic activity"/>
    <property type="evidence" value="ECO:0007669"/>
    <property type="project" value="InterPro"/>
</dbReference>
<evidence type="ECO:0000313" key="8">
    <source>
        <dbReference type="EMBL" id="SNY01469.1"/>
    </source>
</evidence>
<proteinExistence type="predicted"/>
<reference evidence="10" key="2">
    <citation type="submission" date="2017-09" db="EMBL/GenBank/DDBJ databases">
        <authorList>
            <person name="Varghese N."/>
            <person name="Submissions S."/>
        </authorList>
    </citation>
    <scope>NUCLEOTIDE SEQUENCE [LARGE SCALE GENOMIC DNA]</scope>
    <source>
        <strain evidence="10">WG-1MB</strain>
    </source>
</reference>
<evidence type="ECO:0000256" key="3">
    <source>
        <dbReference type="ARBA" id="ARBA00023004"/>
    </source>
</evidence>
<dbReference type="SFLD" id="SFLDG01386">
    <property type="entry name" value="main_SPASM_domain-containing"/>
    <property type="match status" value="1"/>
</dbReference>
<evidence type="ECO:0000313" key="12">
    <source>
        <dbReference type="Proteomes" id="UP000273978"/>
    </source>
</evidence>
<dbReference type="SFLD" id="SFLDG01067">
    <property type="entry name" value="SPASM/twitch_domain_containing"/>
    <property type="match status" value="1"/>
</dbReference>
<keyword evidence="3" id="KW-0408">Iron</keyword>
<dbReference type="Proteomes" id="UP000251060">
    <property type="component" value="Unassembled WGS sequence"/>
</dbReference>
<keyword evidence="2" id="KW-0479">Metal-binding</keyword>
<gene>
    <name evidence="6" type="ORF">B0H22_1055</name>
    <name evidence="9" type="ORF">C7960_0488</name>
    <name evidence="7" type="ORF">EDD83_05670</name>
    <name evidence="8" type="ORF">SAMN06295989_101454</name>
</gene>
<dbReference type="InterPro" id="IPR013785">
    <property type="entry name" value="Aldolase_TIM"/>
</dbReference>
<organism evidence="8 10">
    <name type="scientific">Methanohalophilus euhalobius</name>
    <dbReference type="NCBI Taxonomy" id="51203"/>
    <lineage>
        <taxon>Archaea</taxon>
        <taxon>Methanobacteriati</taxon>
        <taxon>Methanobacteriota</taxon>
        <taxon>Stenosarchaea group</taxon>
        <taxon>Methanomicrobia</taxon>
        <taxon>Methanosarcinales</taxon>
        <taxon>Methanosarcinaceae</taxon>
        <taxon>Methanohalophilus</taxon>
    </lineage>
</organism>
<dbReference type="InterPro" id="IPR006638">
    <property type="entry name" value="Elp3/MiaA/NifB-like_rSAM"/>
</dbReference>